<accession>A0ABM0X5K2</accession>
<feature type="domain" description="F-box" evidence="1">
    <location>
        <begin position="8"/>
        <end position="48"/>
    </location>
</feature>
<reference evidence="2" key="1">
    <citation type="journal article" date="2014" name="Nat. Commun.">
        <title>The emerging biofuel crop Camelina sativa retains a highly undifferentiated hexaploid genome structure.</title>
        <authorList>
            <person name="Kagale S."/>
            <person name="Koh C."/>
            <person name="Nixon J."/>
            <person name="Bollina V."/>
            <person name="Clarke W.E."/>
            <person name="Tuteja R."/>
            <person name="Spillane C."/>
            <person name="Robinson S.J."/>
            <person name="Links M.G."/>
            <person name="Clarke C."/>
            <person name="Higgins E.E."/>
            <person name="Huebert T."/>
            <person name="Sharpe A.G."/>
            <person name="Parkin I.A."/>
        </authorList>
    </citation>
    <scope>NUCLEOTIDE SEQUENCE [LARGE SCALE GENOMIC DNA]</scope>
    <source>
        <strain evidence="2">cv. DH55</strain>
    </source>
</reference>
<dbReference type="Proteomes" id="UP000694864">
    <property type="component" value="Chromosome 17"/>
</dbReference>
<dbReference type="SUPFAM" id="SSF81383">
    <property type="entry name" value="F-box domain"/>
    <property type="match status" value="1"/>
</dbReference>
<dbReference type="InterPro" id="IPR017451">
    <property type="entry name" value="F-box-assoc_interact_dom"/>
</dbReference>
<dbReference type="PANTHER" id="PTHR31672:SF13">
    <property type="entry name" value="F-BOX PROTEIN CPR30-LIKE"/>
    <property type="match status" value="1"/>
</dbReference>
<dbReference type="RefSeq" id="XP_010481059.1">
    <property type="nucleotide sequence ID" value="XM_010482757.1"/>
</dbReference>
<protein>
    <submittedName>
        <fullName evidence="3">F-box protein At3g20030</fullName>
    </submittedName>
</protein>
<dbReference type="SMART" id="SM00256">
    <property type="entry name" value="FBOX"/>
    <property type="match status" value="1"/>
</dbReference>
<dbReference type="GeneID" id="104759879"/>
<dbReference type="InterPro" id="IPR036047">
    <property type="entry name" value="F-box-like_dom_sf"/>
</dbReference>
<dbReference type="PANTHER" id="PTHR31672">
    <property type="entry name" value="BNACNNG10540D PROTEIN"/>
    <property type="match status" value="1"/>
</dbReference>
<dbReference type="NCBIfam" id="TIGR01640">
    <property type="entry name" value="F_box_assoc_1"/>
    <property type="match status" value="1"/>
</dbReference>
<evidence type="ECO:0000313" key="2">
    <source>
        <dbReference type="Proteomes" id="UP000694864"/>
    </source>
</evidence>
<sequence>MTTTISDLSKNLVEKILSRVPETCLGAVRSTCKRWNSLSKVKMLCKAEARHQFLGFMMKKNKLCSMRFDLNEKEEGSDEFVDPSIKELGNFLNQVEISNVFQCDGLLLCVTKEDNTRLVVWNPYLGQTRWIQPRNNYHTLDRYAIGYDNNRQHKILRFLDDHEIDMDDHEIDMGDHEIYRKHVFGYEIYAFSSNSWRVLDIAPHWDIDSYQRGASLKGNTYFIAKEKIIFEEDGEIPEPADYILCFDFTTESFGQSLPLPFQHFRFDAGALSSLRDEKLAALYQSVDRSEVEIWVTTMIEPNALSWNPFLKVDMNKHYGSGFQFHYDGGSFFIDEEKKVALVFHFDESEMTRYEDAAYIIGDDGYVRKVCLGEAVNHGASLNFSEYAASCPLVCCGSYVPSLAHINQLAGFKKEREEEEANQQPLANKKTHY</sequence>
<proteinExistence type="predicted"/>
<organism evidence="2 3">
    <name type="scientific">Camelina sativa</name>
    <name type="common">False flax</name>
    <name type="synonym">Myagrum sativum</name>
    <dbReference type="NCBI Taxonomy" id="90675"/>
    <lineage>
        <taxon>Eukaryota</taxon>
        <taxon>Viridiplantae</taxon>
        <taxon>Streptophyta</taxon>
        <taxon>Embryophyta</taxon>
        <taxon>Tracheophyta</taxon>
        <taxon>Spermatophyta</taxon>
        <taxon>Magnoliopsida</taxon>
        <taxon>eudicotyledons</taxon>
        <taxon>Gunneridae</taxon>
        <taxon>Pentapetalae</taxon>
        <taxon>rosids</taxon>
        <taxon>malvids</taxon>
        <taxon>Brassicales</taxon>
        <taxon>Brassicaceae</taxon>
        <taxon>Camelineae</taxon>
        <taxon>Camelina</taxon>
    </lineage>
</organism>
<keyword evidence="2" id="KW-1185">Reference proteome</keyword>
<evidence type="ECO:0000313" key="3">
    <source>
        <dbReference type="RefSeq" id="XP_010481059.1"/>
    </source>
</evidence>
<dbReference type="Pfam" id="PF07734">
    <property type="entry name" value="FBA_1"/>
    <property type="match status" value="1"/>
</dbReference>
<name>A0ABM0X5K2_CAMSA</name>
<dbReference type="InterPro" id="IPR050796">
    <property type="entry name" value="SCF_F-box_component"/>
</dbReference>
<dbReference type="Pfam" id="PF00646">
    <property type="entry name" value="F-box"/>
    <property type="match status" value="1"/>
</dbReference>
<evidence type="ECO:0000259" key="1">
    <source>
        <dbReference type="SMART" id="SM00256"/>
    </source>
</evidence>
<reference evidence="3" key="2">
    <citation type="submission" date="2025-08" db="UniProtKB">
        <authorList>
            <consortium name="RefSeq"/>
        </authorList>
    </citation>
    <scope>IDENTIFICATION</scope>
    <source>
        <tissue evidence="3">Leaf</tissue>
    </source>
</reference>
<gene>
    <name evidence="3" type="primary">LOC104759879</name>
</gene>
<dbReference type="InterPro" id="IPR006527">
    <property type="entry name" value="F-box-assoc_dom_typ1"/>
</dbReference>
<dbReference type="InterPro" id="IPR001810">
    <property type="entry name" value="F-box_dom"/>
</dbReference>